<gene>
    <name evidence="1" type="ORF">AAW00_00815</name>
</gene>
<sequence length="193" mass="19608">MTKLAAIACCLLVAGCSPGEEGEPMASASATTTAAPTAVAVSTREEDIDRFLLHEYPEAGTISYALAWNDLNGDGAQEAIVYPVGPYFCGTGGCNLLVLTQAGPMWSKVGDTSVARTPVTVLESASHGWKDLAVPVSGGGAPTGRVVLSFDGKSYTENASMAPAAPADAAGTEVLLEESTMREAVAVQEAGPG</sequence>
<evidence type="ECO:0008006" key="3">
    <source>
        <dbReference type="Google" id="ProtNLM"/>
    </source>
</evidence>
<accession>A0A0G9MWH5</accession>
<evidence type="ECO:0000313" key="1">
    <source>
        <dbReference type="EMBL" id="KLE35070.1"/>
    </source>
</evidence>
<organism evidence="1 2">
    <name type="scientific">Aurantiacibacter luteus</name>
    <dbReference type="NCBI Taxonomy" id="1581420"/>
    <lineage>
        <taxon>Bacteria</taxon>
        <taxon>Pseudomonadati</taxon>
        <taxon>Pseudomonadota</taxon>
        <taxon>Alphaproteobacteria</taxon>
        <taxon>Sphingomonadales</taxon>
        <taxon>Erythrobacteraceae</taxon>
        <taxon>Aurantiacibacter</taxon>
    </lineage>
</organism>
<dbReference type="EMBL" id="LBHB01000001">
    <property type="protein sequence ID" value="KLE35070.1"/>
    <property type="molecule type" value="Genomic_DNA"/>
</dbReference>
<evidence type="ECO:0000313" key="2">
    <source>
        <dbReference type="Proteomes" id="UP000053464"/>
    </source>
</evidence>
<name>A0A0G9MWH5_9SPHN</name>
<dbReference type="Proteomes" id="UP000053464">
    <property type="component" value="Unassembled WGS sequence"/>
</dbReference>
<dbReference type="RefSeq" id="WP_047002472.1">
    <property type="nucleotide sequence ID" value="NZ_LBHB01000001.1"/>
</dbReference>
<reference evidence="1 2" key="1">
    <citation type="submission" date="2015-04" db="EMBL/GenBank/DDBJ databases">
        <title>The draft genome sequence of Erythrobacter luteus KA37.</title>
        <authorList>
            <person name="Zhuang L."/>
            <person name="Liu Y."/>
            <person name="Shao Z."/>
        </authorList>
    </citation>
    <scope>NUCLEOTIDE SEQUENCE [LARGE SCALE GENOMIC DNA]</scope>
    <source>
        <strain evidence="1 2">KA37</strain>
    </source>
</reference>
<keyword evidence="2" id="KW-1185">Reference proteome</keyword>
<dbReference type="OrthoDB" id="5348860at2"/>
<protein>
    <recommendedName>
        <fullName evidence="3">Lipoprotein</fullName>
    </recommendedName>
</protein>
<proteinExistence type="predicted"/>
<dbReference type="STRING" id="1581420.AAW00_00815"/>
<comment type="caution">
    <text evidence="1">The sequence shown here is derived from an EMBL/GenBank/DDBJ whole genome shotgun (WGS) entry which is preliminary data.</text>
</comment>
<dbReference type="PROSITE" id="PS51257">
    <property type="entry name" value="PROKAR_LIPOPROTEIN"/>
    <property type="match status" value="1"/>
</dbReference>
<dbReference type="PATRIC" id="fig|1581420.6.peg.163"/>
<dbReference type="AlphaFoldDB" id="A0A0G9MWH5"/>